<reference evidence="3" key="2">
    <citation type="submission" date="2017-02" db="EMBL/GenBank/DDBJ databases">
        <title>Sunflower complete genome.</title>
        <authorList>
            <person name="Langlade N."/>
            <person name="Munos S."/>
        </authorList>
    </citation>
    <scope>NUCLEOTIDE SEQUENCE [LARGE SCALE GENOMIC DNA]</scope>
    <source>
        <tissue evidence="3">Leaves</tissue>
    </source>
</reference>
<feature type="region of interest" description="Disordered" evidence="1">
    <location>
        <begin position="1"/>
        <end position="89"/>
    </location>
</feature>
<sequence>MDIHCTKMSQTAGAGRHQRRSSQSVFDFPDDVLQQPPMPADNAFSDKEFGHSDSPKKISEHCKRSTTDASTHLKEKSAAPSLPPTSQKK</sequence>
<evidence type="ECO:0000313" key="2">
    <source>
        <dbReference type="EMBL" id="KAF5770303.1"/>
    </source>
</evidence>
<reference evidence="2" key="3">
    <citation type="submission" date="2020-06" db="EMBL/GenBank/DDBJ databases">
        <title>Helianthus annuus Genome sequencing and assembly Release 2.</title>
        <authorList>
            <person name="Gouzy J."/>
            <person name="Langlade N."/>
            <person name="Munos S."/>
        </authorList>
    </citation>
    <scope>NUCLEOTIDE SEQUENCE</scope>
    <source>
        <tissue evidence="2">Leaves</tissue>
    </source>
</reference>
<evidence type="ECO:0000313" key="4">
    <source>
        <dbReference type="Proteomes" id="UP000215914"/>
    </source>
</evidence>
<organism evidence="3 4">
    <name type="scientific">Helianthus annuus</name>
    <name type="common">Common sunflower</name>
    <dbReference type="NCBI Taxonomy" id="4232"/>
    <lineage>
        <taxon>Eukaryota</taxon>
        <taxon>Viridiplantae</taxon>
        <taxon>Streptophyta</taxon>
        <taxon>Embryophyta</taxon>
        <taxon>Tracheophyta</taxon>
        <taxon>Spermatophyta</taxon>
        <taxon>Magnoliopsida</taxon>
        <taxon>eudicotyledons</taxon>
        <taxon>Gunneridae</taxon>
        <taxon>Pentapetalae</taxon>
        <taxon>asterids</taxon>
        <taxon>campanulids</taxon>
        <taxon>Asterales</taxon>
        <taxon>Asteraceae</taxon>
        <taxon>Asteroideae</taxon>
        <taxon>Heliantheae alliance</taxon>
        <taxon>Heliantheae</taxon>
        <taxon>Helianthus</taxon>
    </lineage>
</organism>
<keyword evidence="4" id="KW-1185">Reference proteome</keyword>
<evidence type="ECO:0000256" key="1">
    <source>
        <dbReference type="SAM" id="MobiDB-lite"/>
    </source>
</evidence>
<protein>
    <submittedName>
        <fullName evidence="3">Uncharacterized protein</fullName>
    </submittedName>
</protein>
<name>A0A251SLM1_HELAN</name>
<proteinExistence type="predicted"/>
<feature type="compositionally biased region" description="Basic and acidic residues" evidence="1">
    <location>
        <begin position="44"/>
        <end position="77"/>
    </location>
</feature>
<dbReference type="Proteomes" id="UP000215914">
    <property type="component" value="Chromosome 14"/>
</dbReference>
<evidence type="ECO:0000313" key="3">
    <source>
        <dbReference type="EMBL" id="OTF99175.1"/>
    </source>
</evidence>
<reference evidence="2 4" key="1">
    <citation type="journal article" date="2017" name="Nature">
        <title>The sunflower genome provides insights into oil metabolism, flowering and Asterid evolution.</title>
        <authorList>
            <person name="Badouin H."/>
            <person name="Gouzy J."/>
            <person name="Grassa C.J."/>
            <person name="Murat F."/>
            <person name="Staton S.E."/>
            <person name="Cottret L."/>
            <person name="Lelandais-Briere C."/>
            <person name="Owens G.L."/>
            <person name="Carrere S."/>
            <person name="Mayjonade B."/>
            <person name="Legrand L."/>
            <person name="Gill N."/>
            <person name="Kane N.C."/>
            <person name="Bowers J.E."/>
            <person name="Hubner S."/>
            <person name="Bellec A."/>
            <person name="Berard A."/>
            <person name="Berges H."/>
            <person name="Blanchet N."/>
            <person name="Boniface M.C."/>
            <person name="Brunel D."/>
            <person name="Catrice O."/>
            <person name="Chaidir N."/>
            <person name="Claudel C."/>
            <person name="Donnadieu C."/>
            <person name="Faraut T."/>
            <person name="Fievet G."/>
            <person name="Helmstetter N."/>
            <person name="King M."/>
            <person name="Knapp S.J."/>
            <person name="Lai Z."/>
            <person name="Le Paslier M.C."/>
            <person name="Lippi Y."/>
            <person name="Lorenzon L."/>
            <person name="Mandel J.R."/>
            <person name="Marage G."/>
            <person name="Marchand G."/>
            <person name="Marquand E."/>
            <person name="Bret-Mestries E."/>
            <person name="Morien E."/>
            <person name="Nambeesan S."/>
            <person name="Nguyen T."/>
            <person name="Pegot-Espagnet P."/>
            <person name="Pouilly N."/>
            <person name="Raftis F."/>
            <person name="Sallet E."/>
            <person name="Schiex T."/>
            <person name="Thomas J."/>
            <person name="Vandecasteele C."/>
            <person name="Vares D."/>
            <person name="Vear F."/>
            <person name="Vautrin S."/>
            <person name="Crespi M."/>
            <person name="Mangin B."/>
            <person name="Burke J.M."/>
            <person name="Salse J."/>
            <person name="Munos S."/>
            <person name="Vincourt P."/>
            <person name="Rieseberg L.H."/>
            <person name="Langlade N.B."/>
        </authorList>
    </citation>
    <scope>NUCLEOTIDE SEQUENCE [LARGE SCALE GENOMIC DNA]</scope>
    <source>
        <strain evidence="4">cv. SF193</strain>
        <tissue evidence="2">Leaves</tissue>
    </source>
</reference>
<gene>
    <name evidence="3" type="ORF">HannXRQ_Chr14g0453691</name>
    <name evidence="2" type="ORF">HanXRQr2_Chr14g0657921</name>
</gene>
<dbReference type="EMBL" id="CM007903">
    <property type="protein sequence ID" value="OTF99175.1"/>
    <property type="molecule type" value="Genomic_DNA"/>
</dbReference>
<dbReference type="EMBL" id="MNCJ02000329">
    <property type="protein sequence ID" value="KAF5770303.1"/>
    <property type="molecule type" value="Genomic_DNA"/>
</dbReference>
<dbReference type="AlphaFoldDB" id="A0A251SLM1"/>
<dbReference type="Gramene" id="mRNA:HanXRQr2_Chr14g0657921">
    <property type="protein sequence ID" value="mRNA:HanXRQr2_Chr14g0657921"/>
    <property type="gene ID" value="HanXRQr2_Chr14g0657921"/>
</dbReference>
<dbReference type="OMA" id="SDKEFGH"/>
<dbReference type="InParanoid" id="A0A251SLM1"/>
<accession>A0A251SLM1</accession>